<gene>
    <name evidence="1" type="ORF">QR680_012603</name>
</gene>
<dbReference type="AlphaFoldDB" id="A0AA39I3W1"/>
<keyword evidence="2" id="KW-1185">Reference proteome</keyword>
<evidence type="ECO:0000313" key="2">
    <source>
        <dbReference type="Proteomes" id="UP001175271"/>
    </source>
</evidence>
<organism evidence="1 2">
    <name type="scientific">Steinernema hermaphroditum</name>
    <dbReference type="NCBI Taxonomy" id="289476"/>
    <lineage>
        <taxon>Eukaryota</taxon>
        <taxon>Metazoa</taxon>
        <taxon>Ecdysozoa</taxon>
        <taxon>Nematoda</taxon>
        <taxon>Chromadorea</taxon>
        <taxon>Rhabditida</taxon>
        <taxon>Tylenchina</taxon>
        <taxon>Panagrolaimomorpha</taxon>
        <taxon>Strongyloidoidea</taxon>
        <taxon>Steinernematidae</taxon>
        <taxon>Steinernema</taxon>
    </lineage>
</organism>
<name>A0AA39I3W1_9BILA</name>
<evidence type="ECO:0000313" key="1">
    <source>
        <dbReference type="EMBL" id="KAK0416640.1"/>
    </source>
</evidence>
<sequence length="128" mass="14051">MKSGRVSRFAKSKRAEVCAFVPLLCHCLAAVCTLDSPHEIEQIPKGTEKQTATFPAEEDVTSQPEVVACLLSCVVCGSWIFASNNTWPSAIATTVLFFRKEKWSSERVTPMFPITISASNAFSVPFSF</sequence>
<reference evidence="1" key="1">
    <citation type="submission" date="2023-06" db="EMBL/GenBank/DDBJ databases">
        <title>Genomic analysis of the entomopathogenic nematode Steinernema hermaphroditum.</title>
        <authorList>
            <person name="Schwarz E.M."/>
            <person name="Heppert J.K."/>
            <person name="Baniya A."/>
            <person name="Schwartz H.T."/>
            <person name="Tan C.-H."/>
            <person name="Antoshechkin I."/>
            <person name="Sternberg P.W."/>
            <person name="Goodrich-Blair H."/>
            <person name="Dillman A.R."/>
        </authorList>
    </citation>
    <scope>NUCLEOTIDE SEQUENCE</scope>
    <source>
        <strain evidence="1">PS9179</strain>
        <tissue evidence="1">Whole animal</tissue>
    </source>
</reference>
<accession>A0AA39I3W1</accession>
<comment type="caution">
    <text evidence="1">The sequence shown here is derived from an EMBL/GenBank/DDBJ whole genome shotgun (WGS) entry which is preliminary data.</text>
</comment>
<dbReference type="Proteomes" id="UP001175271">
    <property type="component" value="Unassembled WGS sequence"/>
</dbReference>
<protein>
    <submittedName>
        <fullName evidence="1">Uncharacterized protein</fullName>
    </submittedName>
</protein>
<dbReference type="EMBL" id="JAUCMV010000002">
    <property type="protein sequence ID" value="KAK0416640.1"/>
    <property type="molecule type" value="Genomic_DNA"/>
</dbReference>
<proteinExistence type="predicted"/>